<dbReference type="PANTHER" id="PTHR47602:SF2">
    <property type="entry name" value="F-BOX PROTEIN SKIP22"/>
    <property type="match status" value="1"/>
</dbReference>
<gene>
    <name evidence="2" type="ORF">V6N11_081136</name>
</gene>
<dbReference type="Gene3D" id="1.20.1280.50">
    <property type="match status" value="1"/>
</dbReference>
<dbReference type="CDD" id="cd22165">
    <property type="entry name" value="F-box_AtSKIP22-like"/>
    <property type="match status" value="1"/>
</dbReference>
<evidence type="ECO:0000313" key="2">
    <source>
        <dbReference type="EMBL" id="KAK9000647.1"/>
    </source>
</evidence>
<dbReference type="Gene3D" id="3.40.1000.30">
    <property type="match status" value="1"/>
</dbReference>
<dbReference type="SUPFAM" id="SSF81383">
    <property type="entry name" value="F-box domain"/>
    <property type="match status" value="1"/>
</dbReference>
<proteinExistence type="predicted"/>
<organism evidence="2 3">
    <name type="scientific">Hibiscus sabdariffa</name>
    <name type="common">roselle</name>
    <dbReference type="NCBI Taxonomy" id="183260"/>
    <lineage>
        <taxon>Eukaryota</taxon>
        <taxon>Viridiplantae</taxon>
        <taxon>Streptophyta</taxon>
        <taxon>Embryophyta</taxon>
        <taxon>Tracheophyta</taxon>
        <taxon>Spermatophyta</taxon>
        <taxon>Magnoliopsida</taxon>
        <taxon>eudicotyledons</taxon>
        <taxon>Gunneridae</taxon>
        <taxon>Pentapetalae</taxon>
        <taxon>rosids</taxon>
        <taxon>malvids</taxon>
        <taxon>Malvales</taxon>
        <taxon>Malvaceae</taxon>
        <taxon>Malvoideae</taxon>
        <taxon>Hibiscus</taxon>
    </lineage>
</organism>
<dbReference type="EMBL" id="JBBPBN010000037">
    <property type="protein sequence ID" value="KAK9000647.1"/>
    <property type="molecule type" value="Genomic_DNA"/>
</dbReference>
<dbReference type="PANTHER" id="PTHR47602">
    <property type="entry name" value="F-BOX PROTEIN SKIP22"/>
    <property type="match status" value="1"/>
</dbReference>
<dbReference type="Proteomes" id="UP001396334">
    <property type="component" value="Unassembled WGS sequence"/>
</dbReference>
<name>A0ABR2QIY2_9ROSI</name>
<comment type="caution">
    <text evidence="2">The sequence shown here is derived from an EMBL/GenBank/DDBJ whole genome shotgun (WGS) entry which is preliminary data.</text>
</comment>
<accession>A0ABR2QIY2</accession>
<dbReference type="Pfam" id="PF12937">
    <property type="entry name" value="F-box-like"/>
    <property type="match status" value="1"/>
</dbReference>
<dbReference type="SMART" id="SM00256">
    <property type="entry name" value="FBOX"/>
    <property type="match status" value="1"/>
</dbReference>
<evidence type="ECO:0000313" key="3">
    <source>
        <dbReference type="Proteomes" id="UP001396334"/>
    </source>
</evidence>
<keyword evidence="3" id="KW-1185">Reference proteome</keyword>
<sequence length="307" mass="35422">MSKKRNFSQVTDSEGIDSFELSEIFSEPNFLRKVLLEELGDNGGGGIHKLLAITVHAVLIESGLVGFDPVSGLQTDRFRFPDEFHSPFSLSYSLPALLRANVTDYIVLRFLSVGRFIQIYGSLVKGSWIHRLSLDEHRFSPTLDLVRANSCKKDGQGSLNFSLENHVMELWRIVKDGLALPLLTDLCSETHLPVPACFVRLPTELKFKILESLPGNDIARMECVCSEMRYLASGDDLWRRKVEQEFGVHLYEAYRTIWKRVFGSRWKERKKRREMRKKRSQVEPCYFPCVPSYDHLFGYYESYFSDS</sequence>
<evidence type="ECO:0000259" key="1">
    <source>
        <dbReference type="PROSITE" id="PS50181"/>
    </source>
</evidence>
<protein>
    <recommendedName>
        <fullName evidence="1">F-box domain-containing protein</fullName>
    </recommendedName>
</protein>
<reference evidence="2 3" key="1">
    <citation type="journal article" date="2024" name="G3 (Bethesda)">
        <title>Genome assembly of Hibiscus sabdariffa L. provides insights into metabolisms of medicinal natural products.</title>
        <authorList>
            <person name="Kim T."/>
        </authorList>
    </citation>
    <scope>NUCLEOTIDE SEQUENCE [LARGE SCALE GENOMIC DNA]</scope>
    <source>
        <strain evidence="2">TK-2024</strain>
        <tissue evidence="2">Old leaves</tissue>
    </source>
</reference>
<dbReference type="InterPro" id="IPR001810">
    <property type="entry name" value="F-box_dom"/>
</dbReference>
<feature type="domain" description="F-box" evidence="1">
    <location>
        <begin position="195"/>
        <end position="241"/>
    </location>
</feature>
<dbReference type="PROSITE" id="PS50181">
    <property type="entry name" value="FBOX"/>
    <property type="match status" value="1"/>
</dbReference>
<dbReference type="InterPro" id="IPR036047">
    <property type="entry name" value="F-box-like_dom_sf"/>
</dbReference>